<evidence type="ECO:0000256" key="9">
    <source>
        <dbReference type="ARBA" id="ARBA00029447"/>
    </source>
</evidence>
<dbReference type="Pfam" id="PF00672">
    <property type="entry name" value="HAMP"/>
    <property type="match status" value="1"/>
</dbReference>
<dbReference type="PROSITE" id="PS50111">
    <property type="entry name" value="CHEMOTAXIS_TRANSDUC_2"/>
    <property type="match status" value="1"/>
</dbReference>
<organism evidence="16 17">
    <name type="scientific">Serpens gallinarum</name>
    <dbReference type="NCBI Taxonomy" id="2763075"/>
    <lineage>
        <taxon>Bacteria</taxon>
        <taxon>Pseudomonadati</taxon>
        <taxon>Pseudomonadota</taxon>
        <taxon>Gammaproteobacteria</taxon>
        <taxon>Pseudomonadales</taxon>
        <taxon>Pseudomonadaceae</taxon>
        <taxon>Pseudomonas</taxon>
    </lineage>
</organism>
<feature type="compositionally biased region" description="Low complexity" evidence="12">
    <location>
        <begin position="321"/>
        <end position="333"/>
    </location>
</feature>
<evidence type="ECO:0000256" key="12">
    <source>
        <dbReference type="SAM" id="MobiDB-lite"/>
    </source>
</evidence>
<evidence type="ECO:0000313" key="17">
    <source>
        <dbReference type="Proteomes" id="UP000611945"/>
    </source>
</evidence>
<comment type="subcellular location">
    <subcellularLocation>
        <location evidence="1">Cell membrane</location>
    </subcellularLocation>
</comment>
<dbReference type="Pfam" id="PF00015">
    <property type="entry name" value="MCPsignal"/>
    <property type="match status" value="1"/>
</dbReference>
<dbReference type="InterPro" id="IPR003660">
    <property type="entry name" value="HAMP_dom"/>
</dbReference>
<keyword evidence="11" id="KW-0175">Coiled coil</keyword>
<feature type="transmembrane region" description="Helical" evidence="13">
    <location>
        <begin position="12"/>
        <end position="31"/>
    </location>
</feature>
<dbReference type="PANTHER" id="PTHR32089:SF120">
    <property type="entry name" value="METHYL-ACCEPTING CHEMOTAXIS PROTEIN TLPQ"/>
    <property type="match status" value="1"/>
</dbReference>
<gene>
    <name evidence="16" type="ORF">H9642_10000</name>
</gene>
<evidence type="ECO:0000256" key="2">
    <source>
        <dbReference type="ARBA" id="ARBA00022475"/>
    </source>
</evidence>
<keyword evidence="5 13" id="KW-0812">Transmembrane</keyword>
<feature type="domain" description="HAMP" evidence="15">
    <location>
        <begin position="212"/>
        <end position="264"/>
    </location>
</feature>
<dbReference type="PROSITE" id="PS50885">
    <property type="entry name" value="HAMP"/>
    <property type="match status" value="1"/>
</dbReference>
<dbReference type="SUPFAM" id="SSF58104">
    <property type="entry name" value="Methyl-accepting chemotaxis protein (MCP) signaling domain"/>
    <property type="match status" value="1"/>
</dbReference>
<evidence type="ECO:0000256" key="11">
    <source>
        <dbReference type="SAM" id="Coils"/>
    </source>
</evidence>
<evidence type="ECO:0000256" key="8">
    <source>
        <dbReference type="ARBA" id="ARBA00023224"/>
    </source>
</evidence>
<sequence>MSLRNLNIAPRAALGFGLIAFIVLLMGLYALNQMAGMRTQAKEVDELWLPSVVTLGELEQSMQRIRTLTLRLSVQRDDATTRTTLAQLQEIRSGLDVLQATFDDLISSPNEQAAFARFQDAQQRYFGEQQKIIARLQVGDVQGAAVVGAGVINNHADAITSALDSLRTMNVQGARAAANYSTEVYESAVLGVIVAIIVAALLTVLLAVLFTRSIVQPLNQAVRVAGSVADGDLSQRIQVEGRDEPARLLQALQTMQEKLRATVQQISDSSNQLASAAEELNAVTEDSSRGLHQQNEQIEQAATAVNEMTSAVEEVARNAVSTSEASSETNTTALQGREQVLQTVDSIGQLAADVNGTASQVEKLAANVRDIAQVLEVIRSIADQTNLLALNAAIEAARAGEHGRGFAVVADEVRALAHRTQQSTQEIEQMIGGIHAETDQAVSSMQNSTQRACGSLEVAQAAGAALERIASAIMGINERNLVIASAAEEQAHVAREVDRNLVNIRDLSLQSAAGANQTSAASQELSRLAVDLNGLVTRFRL</sequence>
<comment type="caution">
    <text evidence="16">The sequence shown here is derived from an EMBL/GenBank/DDBJ whole genome shotgun (WGS) entry which is preliminary data.</text>
</comment>
<evidence type="ECO:0000256" key="3">
    <source>
        <dbReference type="ARBA" id="ARBA00022481"/>
    </source>
</evidence>
<comment type="similarity">
    <text evidence="9">Belongs to the methyl-accepting chemotaxis (MCP) protein family.</text>
</comment>
<protein>
    <submittedName>
        <fullName evidence="16">Methyl-accepting chemotaxis protein</fullName>
    </submittedName>
</protein>
<evidence type="ECO:0000256" key="13">
    <source>
        <dbReference type="SAM" id="Phobius"/>
    </source>
</evidence>
<dbReference type="InterPro" id="IPR024478">
    <property type="entry name" value="HlyB_4HB_MCP"/>
</dbReference>
<name>A0ABR8TP44_9PSED</name>
<keyword evidence="8 10" id="KW-0807">Transducer</keyword>
<feature type="region of interest" description="Disordered" evidence="12">
    <location>
        <begin position="314"/>
        <end position="333"/>
    </location>
</feature>
<evidence type="ECO:0000256" key="4">
    <source>
        <dbReference type="ARBA" id="ARBA00022500"/>
    </source>
</evidence>
<dbReference type="CDD" id="cd06225">
    <property type="entry name" value="HAMP"/>
    <property type="match status" value="1"/>
</dbReference>
<dbReference type="EMBL" id="JACSQG010000004">
    <property type="protein sequence ID" value="MBD7977522.1"/>
    <property type="molecule type" value="Genomic_DNA"/>
</dbReference>
<dbReference type="SMART" id="SM00304">
    <property type="entry name" value="HAMP"/>
    <property type="match status" value="2"/>
</dbReference>
<dbReference type="Pfam" id="PF12729">
    <property type="entry name" value="4HB_MCP_1"/>
    <property type="match status" value="1"/>
</dbReference>
<evidence type="ECO:0000313" key="16">
    <source>
        <dbReference type="EMBL" id="MBD7977522.1"/>
    </source>
</evidence>
<dbReference type="Gene3D" id="1.10.287.950">
    <property type="entry name" value="Methyl-accepting chemotaxis protein"/>
    <property type="match status" value="1"/>
</dbReference>
<keyword evidence="6 13" id="KW-1133">Transmembrane helix</keyword>
<evidence type="ECO:0000259" key="14">
    <source>
        <dbReference type="PROSITE" id="PS50111"/>
    </source>
</evidence>
<evidence type="ECO:0000259" key="15">
    <source>
        <dbReference type="PROSITE" id="PS50885"/>
    </source>
</evidence>
<feature type="transmembrane region" description="Helical" evidence="13">
    <location>
        <begin position="188"/>
        <end position="210"/>
    </location>
</feature>
<evidence type="ECO:0000256" key="6">
    <source>
        <dbReference type="ARBA" id="ARBA00022989"/>
    </source>
</evidence>
<dbReference type="InterPro" id="IPR004089">
    <property type="entry name" value="MCPsignal_dom"/>
</dbReference>
<evidence type="ECO:0000256" key="7">
    <source>
        <dbReference type="ARBA" id="ARBA00023136"/>
    </source>
</evidence>
<evidence type="ECO:0000256" key="5">
    <source>
        <dbReference type="ARBA" id="ARBA00022692"/>
    </source>
</evidence>
<proteinExistence type="inferred from homology"/>
<dbReference type="CDD" id="cd11386">
    <property type="entry name" value="MCP_signal"/>
    <property type="match status" value="1"/>
</dbReference>
<feature type="domain" description="Methyl-accepting transducer" evidence="14">
    <location>
        <begin position="269"/>
        <end position="505"/>
    </location>
</feature>
<dbReference type="PANTHER" id="PTHR32089">
    <property type="entry name" value="METHYL-ACCEPTING CHEMOTAXIS PROTEIN MCPB"/>
    <property type="match status" value="1"/>
</dbReference>
<evidence type="ECO:0000256" key="10">
    <source>
        <dbReference type="PROSITE-ProRule" id="PRU00284"/>
    </source>
</evidence>
<accession>A0ABR8TP44</accession>
<dbReference type="SMART" id="SM00283">
    <property type="entry name" value="MA"/>
    <property type="match status" value="1"/>
</dbReference>
<keyword evidence="3" id="KW-0488">Methylation</keyword>
<evidence type="ECO:0000256" key="1">
    <source>
        <dbReference type="ARBA" id="ARBA00004236"/>
    </source>
</evidence>
<feature type="coiled-coil region" evidence="11">
    <location>
        <begin position="252"/>
        <end position="311"/>
    </location>
</feature>
<keyword evidence="17" id="KW-1185">Reference proteome</keyword>
<reference evidence="16 17" key="1">
    <citation type="submission" date="2020-08" db="EMBL/GenBank/DDBJ databases">
        <title>A Genomic Blueprint of the Chicken Gut Microbiome.</title>
        <authorList>
            <person name="Gilroy R."/>
            <person name="Ravi A."/>
            <person name="Getino M."/>
            <person name="Pursley I."/>
            <person name="Horton D.L."/>
            <person name="Alikhan N.-F."/>
            <person name="Baker D."/>
            <person name="Gharbi K."/>
            <person name="Hall N."/>
            <person name="Watson M."/>
            <person name="Adriaenssens E.M."/>
            <person name="Foster-Nyarko E."/>
            <person name="Jarju S."/>
            <person name="Secka A."/>
            <person name="Antonio M."/>
            <person name="Oren A."/>
            <person name="Chaudhuri R."/>
            <person name="La Ragione R.M."/>
            <person name="Hildebrand F."/>
            <person name="Pallen M.J."/>
        </authorList>
    </citation>
    <scope>NUCLEOTIDE SEQUENCE [LARGE SCALE GENOMIC DNA]</scope>
    <source>
        <strain evidence="16 17">Sa2CUA2</strain>
    </source>
</reference>
<dbReference type="Proteomes" id="UP000611945">
    <property type="component" value="Unassembled WGS sequence"/>
</dbReference>
<keyword evidence="2" id="KW-1003">Cell membrane</keyword>
<keyword evidence="7 13" id="KW-0472">Membrane</keyword>
<keyword evidence="4" id="KW-0145">Chemotaxis</keyword>